<dbReference type="SUPFAM" id="SSF47323">
    <property type="entry name" value="Anticodon-binding domain of a subclass of class I aminoacyl-tRNA synthetases"/>
    <property type="match status" value="1"/>
</dbReference>
<dbReference type="AlphaFoldDB" id="A0AAD3CEW5"/>
<dbReference type="Pfam" id="PF02037">
    <property type="entry name" value="SAP"/>
    <property type="match status" value="1"/>
</dbReference>
<feature type="domain" description="SAP" evidence="3">
    <location>
        <begin position="354"/>
        <end position="387"/>
    </location>
</feature>
<evidence type="ECO:0000259" key="3">
    <source>
        <dbReference type="PROSITE" id="PS50800"/>
    </source>
</evidence>
<proteinExistence type="predicted"/>
<evidence type="ECO:0000313" key="4">
    <source>
        <dbReference type="EMBL" id="GFH43619.1"/>
    </source>
</evidence>
<sequence>MKLTSILFLSTIACVESFVVHRSGTRDFMLPMAKGNNRQQQRGFQQYGEEINQTYCALSRDRIIQMIRERSQARRRRDFETADQILKTLQINRVFIDDKKKLWRADGEDFDRHGYKNAEYTKSSSSRPISPREEEYVNQKLKERSNAKLMKNYDLADDILDELRFLKNVVVDDTKNTWSVTEPFKAEYSYGGRRLNNIPDEEIQKIERLIRERATAKTNKDYKIADEILEELKVVYGVRVDDSRKSWFFLPKFDDENEQFSDRSRRSDGQENETSRRTKQARKRTSDWSEVDKQEATAPDGITLESEHSTMPDGITISEEPVMPEGISISDESISIPEGISIGNDESALNTAELESLTVPQLKEKLRAAGKPVSGRKAELIDRLKST</sequence>
<organism evidence="4 5">
    <name type="scientific">Chaetoceros tenuissimus</name>
    <dbReference type="NCBI Taxonomy" id="426638"/>
    <lineage>
        <taxon>Eukaryota</taxon>
        <taxon>Sar</taxon>
        <taxon>Stramenopiles</taxon>
        <taxon>Ochrophyta</taxon>
        <taxon>Bacillariophyta</taxon>
        <taxon>Coscinodiscophyceae</taxon>
        <taxon>Chaetocerotophycidae</taxon>
        <taxon>Chaetocerotales</taxon>
        <taxon>Chaetocerotaceae</taxon>
        <taxon>Chaetoceros</taxon>
    </lineage>
</organism>
<protein>
    <recommendedName>
        <fullName evidence="3">SAP domain-containing protein</fullName>
    </recommendedName>
</protein>
<name>A0AAD3CEW5_9STRA</name>
<comment type="caution">
    <text evidence="4">The sequence shown here is derived from an EMBL/GenBank/DDBJ whole genome shotgun (WGS) entry which is preliminary data.</text>
</comment>
<feature type="chain" id="PRO_5041950175" description="SAP domain-containing protein" evidence="2">
    <location>
        <begin position="18"/>
        <end position="387"/>
    </location>
</feature>
<feature type="region of interest" description="Disordered" evidence="1">
    <location>
        <begin position="368"/>
        <end position="387"/>
    </location>
</feature>
<keyword evidence="5" id="KW-1185">Reference proteome</keyword>
<feature type="region of interest" description="Disordered" evidence="1">
    <location>
        <begin position="259"/>
        <end position="314"/>
    </location>
</feature>
<feature type="signal peptide" evidence="2">
    <location>
        <begin position="1"/>
        <end position="17"/>
    </location>
</feature>
<dbReference type="InterPro" id="IPR036361">
    <property type="entry name" value="SAP_dom_sf"/>
</dbReference>
<evidence type="ECO:0000256" key="1">
    <source>
        <dbReference type="SAM" id="MobiDB-lite"/>
    </source>
</evidence>
<feature type="compositionally biased region" description="Basic and acidic residues" evidence="1">
    <location>
        <begin position="260"/>
        <end position="276"/>
    </location>
</feature>
<dbReference type="EMBL" id="BLLK01000013">
    <property type="protein sequence ID" value="GFH43619.1"/>
    <property type="molecule type" value="Genomic_DNA"/>
</dbReference>
<reference evidence="4 5" key="1">
    <citation type="journal article" date="2021" name="Sci. Rep.">
        <title>The genome of the diatom Chaetoceros tenuissimus carries an ancient integrated fragment of an extant virus.</title>
        <authorList>
            <person name="Hongo Y."/>
            <person name="Kimura K."/>
            <person name="Takaki Y."/>
            <person name="Yoshida Y."/>
            <person name="Baba S."/>
            <person name="Kobayashi G."/>
            <person name="Nagasaki K."/>
            <person name="Hano T."/>
            <person name="Tomaru Y."/>
        </authorList>
    </citation>
    <scope>NUCLEOTIDE SEQUENCE [LARGE SCALE GENOMIC DNA]</scope>
    <source>
        <strain evidence="4 5">NIES-3715</strain>
    </source>
</reference>
<keyword evidence="2" id="KW-0732">Signal</keyword>
<evidence type="ECO:0000256" key="2">
    <source>
        <dbReference type="SAM" id="SignalP"/>
    </source>
</evidence>
<dbReference type="Proteomes" id="UP001054902">
    <property type="component" value="Unassembled WGS sequence"/>
</dbReference>
<dbReference type="GO" id="GO:0004812">
    <property type="term" value="F:aminoacyl-tRNA ligase activity"/>
    <property type="evidence" value="ECO:0007669"/>
    <property type="project" value="InterPro"/>
</dbReference>
<evidence type="ECO:0000313" key="5">
    <source>
        <dbReference type="Proteomes" id="UP001054902"/>
    </source>
</evidence>
<dbReference type="SUPFAM" id="SSF68906">
    <property type="entry name" value="SAP domain"/>
    <property type="match status" value="1"/>
</dbReference>
<accession>A0AAD3CEW5</accession>
<gene>
    <name evidence="4" type="ORF">CTEN210_00092</name>
</gene>
<dbReference type="InterPro" id="IPR009080">
    <property type="entry name" value="tRNAsynth_Ia_anticodon-bd"/>
</dbReference>
<dbReference type="SMART" id="SM00513">
    <property type="entry name" value="SAP"/>
    <property type="match status" value="1"/>
</dbReference>
<dbReference type="Gene3D" id="1.10.720.30">
    <property type="entry name" value="SAP domain"/>
    <property type="match status" value="1"/>
</dbReference>
<dbReference type="GO" id="GO:0006418">
    <property type="term" value="P:tRNA aminoacylation for protein translation"/>
    <property type="evidence" value="ECO:0007669"/>
    <property type="project" value="InterPro"/>
</dbReference>
<dbReference type="InterPro" id="IPR003034">
    <property type="entry name" value="SAP_dom"/>
</dbReference>
<dbReference type="GO" id="GO:0005524">
    <property type="term" value="F:ATP binding"/>
    <property type="evidence" value="ECO:0007669"/>
    <property type="project" value="InterPro"/>
</dbReference>
<feature type="compositionally biased region" description="Basic and acidic residues" evidence="1">
    <location>
        <begin position="376"/>
        <end position="387"/>
    </location>
</feature>
<feature type="compositionally biased region" description="Basic and acidic residues" evidence="1">
    <location>
        <begin position="284"/>
        <end position="295"/>
    </location>
</feature>
<dbReference type="PROSITE" id="PS50800">
    <property type="entry name" value="SAP"/>
    <property type="match status" value="1"/>
</dbReference>
<dbReference type="Gene3D" id="1.20.120.1910">
    <property type="entry name" value="Cysteine-tRNA ligase, C-terminal anti-codon recognition domain"/>
    <property type="match status" value="3"/>
</dbReference>